<evidence type="ECO:0000313" key="3">
    <source>
        <dbReference type="WBParaSite" id="jg4482"/>
    </source>
</evidence>
<evidence type="ECO:0000256" key="1">
    <source>
        <dbReference type="SAM" id="MobiDB-lite"/>
    </source>
</evidence>
<dbReference type="AlphaFoldDB" id="A0A915EB64"/>
<accession>A0A915EB64</accession>
<dbReference type="WBParaSite" id="jg4482">
    <property type="protein sequence ID" value="jg4482"/>
    <property type="gene ID" value="jg4482"/>
</dbReference>
<keyword evidence="2" id="KW-1185">Reference proteome</keyword>
<evidence type="ECO:0000313" key="2">
    <source>
        <dbReference type="Proteomes" id="UP000887574"/>
    </source>
</evidence>
<organism evidence="2 3">
    <name type="scientific">Ditylenchus dipsaci</name>
    <dbReference type="NCBI Taxonomy" id="166011"/>
    <lineage>
        <taxon>Eukaryota</taxon>
        <taxon>Metazoa</taxon>
        <taxon>Ecdysozoa</taxon>
        <taxon>Nematoda</taxon>
        <taxon>Chromadorea</taxon>
        <taxon>Rhabditida</taxon>
        <taxon>Tylenchina</taxon>
        <taxon>Tylenchomorpha</taxon>
        <taxon>Sphaerularioidea</taxon>
        <taxon>Anguinidae</taxon>
        <taxon>Anguininae</taxon>
        <taxon>Ditylenchus</taxon>
    </lineage>
</organism>
<feature type="region of interest" description="Disordered" evidence="1">
    <location>
        <begin position="96"/>
        <end position="117"/>
    </location>
</feature>
<protein>
    <submittedName>
        <fullName evidence="3">Uncharacterized protein</fullName>
    </submittedName>
</protein>
<dbReference type="Proteomes" id="UP000887574">
    <property type="component" value="Unplaced"/>
</dbReference>
<sequence>MIFAPHNLHEVVSPIQRGMPMAGMESGSGTLLNPINENQVLLLGAESQEPIYQPNNGNMWIAHTPAYNLGDANSQMQHLSAARYISEFNADSQPTWNTDNGTSQLWGNHTNNTTYMP</sequence>
<proteinExistence type="predicted"/>
<reference evidence="3" key="1">
    <citation type="submission" date="2022-11" db="UniProtKB">
        <authorList>
            <consortium name="WormBaseParasite"/>
        </authorList>
    </citation>
    <scope>IDENTIFICATION</scope>
</reference>
<name>A0A915EB64_9BILA</name>